<dbReference type="Proteomes" id="UP000092443">
    <property type="component" value="Unplaced"/>
</dbReference>
<accession>A0A9C6E169</accession>
<feature type="signal peptide" evidence="1">
    <location>
        <begin position="1"/>
        <end position="19"/>
    </location>
</feature>
<evidence type="ECO:0000256" key="1">
    <source>
        <dbReference type="SAM" id="SignalP"/>
    </source>
</evidence>
<sequence>MKLIVFSVCLLIGIAAVLGSSDNGHFIPKAFYTLDEHGHKTELHSIDPHTVHYLKRLRRDIRNRKFKF</sequence>
<dbReference type="RefSeq" id="XP_037900170.1">
    <property type="nucleotide sequence ID" value="XM_038044242.1"/>
</dbReference>
<protein>
    <submittedName>
        <fullName evidence="3">Uncharacterized protein LOC119644616</fullName>
    </submittedName>
</protein>
<dbReference type="AlphaFoldDB" id="A0A9C6E169"/>
<evidence type="ECO:0000313" key="3">
    <source>
        <dbReference type="RefSeq" id="XP_037900170.1"/>
    </source>
</evidence>
<proteinExistence type="predicted"/>
<gene>
    <name evidence="3" type="primary">LOC119644616</name>
</gene>
<dbReference type="GeneID" id="119644616"/>
<organism evidence="2 3">
    <name type="scientific">Glossina fuscipes</name>
    <dbReference type="NCBI Taxonomy" id="7396"/>
    <lineage>
        <taxon>Eukaryota</taxon>
        <taxon>Metazoa</taxon>
        <taxon>Ecdysozoa</taxon>
        <taxon>Arthropoda</taxon>
        <taxon>Hexapoda</taxon>
        <taxon>Insecta</taxon>
        <taxon>Pterygota</taxon>
        <taxon>Neoptera</taxon>
        <taxon>Endopterygota</taxon>
        <taxon>Diptera</taxon>
        <taxon>Brachycera</taxon>
        <taxon>Muscomorpha</taxon>
        <taxon>Hippoboscoidea</taxon>
        <taxon>Glossinidae</taxon>
        <taxon>Glossina</taxon>
    </lineage>
</organism>
<keyword evidence="2" id="KW-1185">Reference proteome</keyword>
<evidence type="ECO:0000313" key="2">
    <source>
        <dbReference type="Proteomes" id="UP000092443"/>
    </source>
</evidence>
<dbReference type="KEGG" id="gfs:119644616"/>
<keyword evidence="1" id="KW-0732">Signal</keyword>
<reference evidence="3" key="1">
    <citation type="submission" date="2025-08" db="UniProtKB">
        <authorList>
            <consortium name="RefSeq"/>
        </authorList>
    </citation>
    <scope>IDENTIFICATION</scope>
    <source>
        <tissue evidence="3">Whole body pupa</tissue>
    </source>
</reference>
<feature type="chain" id="PRO_5039081035" evidence="1">
    <location>
        <begin position="20"/>
        <end position="68"/>
    </location>
</feature>
<name>A0A9C6E169_9MUSC</name>